<name>A0ABP0T8K1_9BRYO</name>
<evidence type="ECO:0000313" key="3">
    <source>
        <dbReference type="Proteomes" id="UP001497512"/>
    </source>
</evidence>
<accession>A0ABP0T8K1</accession>
<protein>
    <submittedName>
        <fullName evidence="2">Uncharacterized protein</fullName>
    </submittedName>
</protein>
<dbReference type="Proteomes" id="UP001497512">
    <property type="component" value="Chromosome 1"/>
</dbReference>
<evidence type="ECO:0000256" key="1">
    <source>
        <dbReference type="SAM" id="MobiDB-lite"/>
    </source>
</evidence>
<evidence type="ECO:0000313" key="2">
    <source>
        <dbReference type="EMBL" id="CAK9189603.1"/>
    </source>
</evidence>
<feature type="compositionally biased region" description="Basic residues" evidence="1">
    <location>
        <begin position="1"/>
        <end position="10"/>
    </location>
</feature>
<reference evidence="2 3" key="1">
    <citation type="submission" date="2024-02" db="EMBL/GenBank/DDBJ databases">
        <authorList>
            <consortium name="ELIXIR-Norway"/>
            <consortium name="Elixir Norway"/>
        </authorList>
    </citation>
    <scope>NUCLEOTIDE SEQUENCE [LARGE SCALE GENOMIC DNA]</scope>
</reference>
<gene>
    <name evidence="2" type="ORF">CSSPTR1EN2_LOCUS254</name>
</gene>
<sequence>MERNKKTKRRVTNEEEEGASNSSSSISRVCCATCFWSQTEVPAQEFDRIKKRHQKQTHSGRELCQQFAACMYLCSTLRLA</sequence>
<feature type="region of interest" description="Disordered" evidence="1">
    <location>
        <begin position="1"/>
        <end position="26"/>
    </location>
</feature>
<organism evidence="2 3">
    <name type="scientific">Sphagnum troendelagicum</name>
    <dbReference type="NCBI Taxonomy" id="128251"/>
    <lineage>
        <taxon>Eukaryota</taxon>
        <taxon>Viridiplantae</taxon>
        <taxon>Streptophyta</taxon>
        <taxon>Embryophyta</taxon>
        <taxon>Bryophyta</taxon>
        <taxon>Sphagnophytina</taxon>
        <taxon>Sphagnopsida</taxon>
        <taxon>Sphagnales</taxon>
        <taxon>Sphagnaceae</taxon>
        <taxon>Sphagnum</taxon>
    </lineage>
</organism>
<dbReference type="EMBL" id="OZ019893">
    <property type="protein sequence ID" value="CAK9189603.1"/>
    <property type="molecule type" value="Genomic_DNA"/>
</dbReference>
<keyword evidence="3" id="KW-1185">Reference proteome</keyword>
<proteinExistence type="predicted"/>